<evidence type="ECO:0000256" key="1">
    <source>
        <dbReference type="SAM" id="MobiDB-lite"/>
    </source>
</evidence>
<evidence type="ECO:0000313" key="2">
    <source>
        <dbReference type="EMBL" id="GMR51674.1"/>
    </source>
</evidence>
<feature type="non-terminal residue" evidence="2">
    <location>
        <position position="109"/>
    </location>
</feature>
<feature type="region of interest" description="Disordered" evidence="1">
    <location>
        <begin position="65"/>
        <end position="109"/>
    </location>
</feature>
<sequence>RHSPPHHLEHQGAQRLRCNRGGREAGRGGGLPCCLTTSAARSLPVPAHSRPRNCQLQAAARSQQTLPCERNSRGRGATGLGGIRTAGPGGTRIGGTRIGGTRIGGTRIG</sequence>
<gene>
    <name evidence="2" type="ORF">PMAYCL1PPCAC_21869</name>
</gene>
<evidence type="ECO:0000313" key="3">
    <source>
        <dbReference type="Proteomes" id="UP001328107"/>
    </source>
</evidence>
<proteinExistence type="predicted"/>
<feature type="compositionally biased region" description="Gly residues" evidence="1">
    <location>
        <begin position="76"/>
        <end position="109"/>
    </location>
</feature>
<dbReference type="AlphaFoldDB" id="A0AAN5I4X4"/>
<accession>A0AAN5I4X4</accession>
<reference evidence="3" key="1">
    <citation type="submission" date="2022-10" db="EMBL/GenBank/DDBJ databases">
        <title>Genome assembly of Pristionchus species.</title>
        <authorList>
            <person name="Yoshida K."/>
            <person name="Sommer R.J."/>
        </authorList>
    </citation>
    <scope>NUCLEOTIDE SEQUENCE [LARGE SCALE GENOMIC DNA]</scope>
    <source>
        <strain evidence="3">RS5460</strain>
    </source>
</reference>
<protein>
    <submittedName>
        <fullName evidence="2">Uncharacterized protein</fullName>
    </submittedName>
</protein>
<name>A0AAN5I4X4_9BILA</name>
<feature type="compositionally biased region" description="Basic and acidic residues" evidence="1">
    <location>
        <begin position="1"/>
        <end position="12"/>
    </location>
</feature>
<feature type="non-terminal residue" evidence="2">
    <location>
        <position position="1"/>
    </location>
</feature>
<feature type="region of interest" description="Disordered" evidence="1">
    <location>
        <begin position="1"/>
        <end position="27"/>
    </location>
</feature>
<organism evidence="2 3">
    <name type="scientific">Pristionchus mayeri</name>
    <dbReference type="NCBI Taxonomy" id="1317129"/>
    <lineage>
        <taxon>Eukaryota</taxon>
        <taxon>Metazoa</taxon>
        <taxon>Ecdysozoa</taxon>
        <taxon>Nematoda</taxon>
        <taxon>Chromadorea</taxon>
        <taxon>Rhabditida</taxon>
        <taxon>Rhabditina</taxon>
        <taxon>Diplogasteromorpha</taxon>
        <taxon>Diplogasteroidea</taxon>
        <taxon>Neodiplogasteridae</taxon>
        <taxon>Pristionchus</taxon>
    </lineage>
</organism>
<comment type="caution">
    <text evidence="2">The sequence shown here is derived from an EMBL/GenBank/DDBJ whole genome shotgun (WGS) entry which is preliminary data.</text>
</comment>
<dbReference type="Proteomes" id="UP001328107">
    <property type="component" value="Unassembled WGS sequence"/>
</dbReference>
<keyword evidence="3" id="KW-1185">Reference proteome</keyword>
<dbReference type="EMBL" id="BTRK01000005">
    <property type="protein sequence ID" value="GMR51674.1"/>
    <property type="molecule type" value="Genomic_DNA"/>
</dbReference>